<proteinExistence type="predicted"/>
<dbReference type="InParanoid" id="A0A7J6ISQ2"/>
<dbReference type="RefSeq" id="XP_031890165.1">
    <property type="nucleotide sequence ID" value="XM_032030233.1"/>
</dbReference>
<protein>
    <submittedName>
        <fullName evidence="2">Uncharacterized protein</fullName>
    </submittedName>
</protein>
<comment type="caution">
    <text evidence="2">The sequence shown here is derived from an EMBL/GenBank/DDBJ whole genome shotgun (WGS) entry which is preliminary data.</text>
</comment>
<reference evidence="2 3" key="2">
    <citation type="submission" date="2020-04" db="EMBL/GenBank/DDBJ databases">
        <title>Genome sequencing and assembly of multiple isolates from the Colletotrichum gloeosporioides species complex.</title>
        <authorList>
            <person name="Gan P."/>
            <person name="Shirasu K."/>
        </authorList>
    </citation>
    <scope>NUCLEOTIDE SEQUENCE [LARGE SCALE GENOMIC DNA]</scope>
    <source>
        <strain evidence="2 3">Nara gc5</strain>
    </source>
</reference>
<dbReference type="AlphaFoldDB" id="A0A7J6ISQ2"/>
<feature type="compositionally biased region" description="Low complexity" evidence="1">
    <location>
        <begin position="1"/>
        <end position="11"/>
    </location>
</feature>
<dbReference type="OrthoDB" id="4622520at2759"/>
<accession>A0A7J6ISQ2</accession>
<keyword evidence="3" id="KW-1185">Reference proteome</keyword>
<evidence type="ECO:0000313" key="2">
    <source>
        <dbReference type="EMBL" id="KAF4479063.1"/>
    </source>
</evidence>
<dbReference type="GeneID" id="43614305"/>
<reference evidence="2 3" key="1">
    <citation type="submission" date="2012-08" db="EMBL/GenBank/DDBJ databases">
        <authorList>
            <person name="Gan P.H.P."/>
            <person name="Ikeda K."/>
            <person name="Irieda H."/>
            <person name="Narusaka M."/>
            <person name="O'Connell R.J."/>
            <person name="Narusaka Y."/>
            <person name="Takano Y."/>
            <person name="Kubo Y."/>
            <person name="Shirasu K."/>
        </authorList>
    </citation>
    <scope>NUCLEOTIDE SEQUENCE [LARGE SCALE GENOMIC DNA]</scope>
    <source>
        <strain evidence="2 3">Nara gc5</strain>
    </source>
</reference>
<feature type="region of interest" description="Disordered" evidence="1">
    <location>
        <begin position="1"/>
        <end position="21"/>
    </location>
</feature>
<organism evidence="2 3">
    <name type="scientific">Colletotrichum fructicola (strain Nara gc5)</name>
    <name type="common">Anthracnose fungus</name>
    <name type="synonym">Colletotrichum gloeosporioides (strain Nara gc5)</name>
    <dbReference type="NCBI Taxonomy" id="1213859"/>
    <lineage>
        <taxon>Eukaryota</taxon>
        <taxon>Fungi</taxon>
        <taxon>Dikarya</taxon>
        <taxon>Ascomycota</taxon>
        <taxon>Pezizomycotina</taxon>
        <taxon>Sordariomycetes</taxon>
        <taxon>Hypocreomycetidae</taxon>
        <taxon>Glomerellales</taxon>
        <taxon>Glomerellaceae</taxon>
        <taxon>Colletotrichum</taxon>
        <taxon>Colletotrichum gloeosporioides species complex</taxon>
    </lineage>
</organism>
<evidence type="ECO:0000313" key="3">
    <source>
        <dbReference type="Proteomes" id="UP000011096"/>
    </source>
</evidence>
<evidence type="ECO:0000256" key="1">
    <source>
        <dbReference type="SAM" id="MobiDB-lite"/>
    </source>
</evidence>
<dbReference type="EMBL" id="ANPB02000007">
    <property type="protein sequence ID" value="KAF4479063.1"/>
    <property type="molecule type" value="Genomic_DNA"/>
</dbReference>
<gene>
    <name evidence="2" type="ORF">CGGC5_v012640</name>
</gene>
<name>A0A7J6ISQ2_COLFN</name>
<sequence length="75" mass="8461">MGYSSASSGSSRNGEGQVLPSRLIDPRKLSVLLKQKFGRRGTGYKVEMRHNTYRIYSQRPLSPNELNGCYYGSCR</sequence>
<dbReference type="Proteomes" id="UP000011096">
    <property type="component" value="Unassembled WGS sequence"/>
</dbReference>